<protein>
    <recommendedName>
        <fullName evidence="10">Acyltransferase 3 domain-containing protein</fullName>
    </recommendedName>
</protein>
<organism evidence="11 12">
    <name type="scientific">Pythium insidiosum</name>
    <name type="common">Pythiosis disease agent</name>
    <dbReference type="NCBI Taxonomy" id="114742"/>
    <lineage>
        <taxon>Eukaryota</taxon>
        <taxon>Sar</taxon>
        <taxon>Stramenopiles</taxon>
        <taxon>Oomycota</taxon>
        <taxon>Peronosporomycetes</taxon>
        <taxon>Pythiales</taxon>
        <taxon>Pythiaceae</taxon>
        <taxon>Pythium</taxon>
    </lineage>
</organism>
<keyword evidence="5 9" id="KW-1133">Transmembrane helix</keyword>
<evidence type="ECO:0000256" key="1">
    <source>
        <dbReference type="ARBA" id="ARBA00004448"/>
    </source>
</evidence>
<dbReference type="PROSITE" id="PS50920">
    <property type="entry name" value="SOLCAR"/>
    <property type="match status" value="3"/>
</dbReference>
<dbReference type="InterPro" id="IPR051028">
    <property type="entry name" value="Mito_Solute_Carrier"/>
</dbReference>
<evidence type="ECO:0000259" key="10">
    <source>
        <dbReference type="Pfam" id="PF01757"/>
    </source>
</evidence>
<comment type="caution">
    <text evidence="11">The sequence shown here is derived from an EMBL/GenBank/DDBJ whole genome shotgun (WGS) entry which is preliminary data.</text>
</comment>
<comment type="similarity">
    <text evidence="2">Belongs to the mitochondrial carrier (TC 2.A.29) family.</text>
</comment>
<dbReference type="PANTHER" id="PTHR45678:SF9">
    <property type="entry name" value="CALCIUM-BINDING MITOCHONDRIAL CARRIER PROTEIN ARALAR1"/>
    <property type="match status" value="1"/>
</dbReference>
<dbReference type="EMBL" id="JAKCXM010000424">
    <property type="protein sequence ID" value="KAJ0394250.1"/>
    <property type="molecule type" value="Genomic_DNA"/>
</dbReference>
<keyword evidence="6" id="KW-0496">Mitochondrion</keyword>
<feature type="transmembrane region" description="Helical" evidence="9">
    <location>
        <begin position="321"/>
        <end position="340"/>
    </location>
</feature>
<feature type="repeat" description="Solcar" evidence="8">
    <location>
        <begin position="528"/>
        <end position="606"/>
    </location>
</feature>
<dbReference type="InterPro" id="IPR002656">
    <property type="entry name" value="Acyl_transf_3_dom"/>
</dbReference>
<dbReference type="GO" id="GO:0005743">
    <property type="term" value="C:mitochondrial inner membrane"/>
    <property type="evidence" value="ECO:0007669"/>
    <property type="project" value="UniProtKB-SubCell"/>
</dbReference>
<dbReference type="AlphaFoldDB" id="A0AAD5LWF6"/>
<proteinExistence type="inferred from homology"/>
<gene>
    <name evidence="11" type="ORF">P43SY_004728</name>
</gene>
<feature type="repeat" description="Solcar" evidence="8">
    <location>
        <begin position="440"/>
        <end position="523"/>
    </location>
</feature>
<feature type="repeat" description="Solcar" evidence="8">
    <location>
        <begin position="613"/>
        <end position="697"/>
    </location>
</feature>
<dbReference type="SUPFAM" id="SSF103506">
    <property type="entry name" value="Mitochondrial carrier"/>
    <property type="match status" value="1"/>
</dbReference>
<dbReference type="Pfam" id="PF01757">
    <property type="entry name" value="Acyl_transf_3"/>
    <property type="match status" value="1"/>
</dbReference>
<evidence type="ECO:0000313" key="11">
    <source>
        <dbReference type="EMBL" id="KAJ0394250.1"/>
    </source>
</evidence>
<dbReference type="InterPro" id="IPR018108">
    <property type="entry name" value="MCP_transmembrane"/>
</dbReference>
<evidence type="ECO:0000256" key="9">
    <source>
        <dbReference type="SAM" id="Phobius"/>
    </source>
</evidence>
<feature type="transmembrane region" description="Helical" evidence="9">
    <location>
        <begin position="445"/>
        <end position="463"/>
    </location>
</feature>
<feature type="transmembrane region" description="Helical" evidence="9">
    <location>
        <begin position="203"/>
        <end position="219"/>
    </location>
</feature>
<feature type="transmembrane region" description="Helical" evidence="9">
    <location>
        <begin position="145"/>
        <end position="162"/>
    </location>
</feature>
<dbReference type="PANTHER" id="PTHR45678">
    <property type="entry name" value="MITOCHONDRIAL 2-OXODICARBOXYLATE CARRIER 1-RELATED"/>
    <property type="match status" value="1"/>
</dbReference>
<evidence type="ECO:0000256" key="6">
    <source>
        <dbReference type="ARBA" id="ARBA00023128"/>
    </source>
</evidence>
<dbReference type="Proteomes" id="UP001209570">
    <property type="component" value="Unassembled WGS sequence"/>
</dbReference>
<feature type="transmembrane region" description="Helical" evidence="9">
    <location>
        <begin position="70"/>
        <end position="90"/>
    </location>
</feature>
<feature type="transmembrane region" description="Helical" evidence="9">
    <location>
        <begin position="290"/>
        <end position="309"/>
    </location>
</feature>
<evidence type="ECO:0000256" key="7">
    <source>
        <dbReference type="ARBA" id="ARBA00023136"/>
    </source>
</evidence>
<sequence>MLGNLQDDETPRGLSDESVVLLMKQTERSESSGVPDIALPVVAPADQAGAAGKSQIPGRRPKTQPPQSKIYFLNGLRGLAAYFVIIQHGHWGDRNYGAYGVDMFFVLSSFLLTMLFDKKVHQLLDRRAAKHSWVYAMLDYFSRRFLRVYPLFALVAIVLWMLPNKYLRQYWVDVKPGEYGLGQVLTFDLHHRYHVFWTLPVEIGYYFVIPVLVVSIALLRKWWWVPILPLTYWVIHEGNHQHRADHLPLRNHISTFVSGSIGAIVLTRAEKWIHEKEFQFRLPHQIALRAVEYINVALLMQIIFGGLFFEWLNWYPLPYPPGTPFLSGYLTIIIVCEILLPGPLSRFLEWNILRYFGKISYSMYLLHSFVVYNEWIKKQSHYNKIFATTALVCAISSASFQLIELPLQRLAGRISKNLKEPLRRHPTIPLPTTASRGQPQSVFQSLWIGATAGMGGIIAVYPVDVVKTRMQNSRVSSSATQVLHSIFRQEGVLSFYKGLGPQLIGTIPDKAISLATREYVKSRFEDPTTFTASFASAATSGVTQSVVMNPVEIVKVRMQIDSSLTAAGVVRELGVQGIYRGYSACFARDVFFAATYFTLYDLAKKKLEIEDGSALGWSLLAASSAGIPAAFFSTPLDVLKTRMQSRSATTRGFVETLRAVHSEGGAKALFAGWGPRVGRIAPQFGIVLVSYDWLSARFSAST</sequence>
<evidence type="ECO:0000313" key="12">
    <source>
        <dbReference type="Proteomes" id="UP001209570"/>
    </source>
</evidence>
<accession>A0AAD5LWF6</accession>
<keyword evidence="3 8" id="KW-0812">Transmembrane</keyword>
<name>A0AAD5LWF6_PYTIN</name>
<comment type="subcellular location">
    <subcellularLocation>
        <location evidence="1">Mitochondrion inner membrane</location>
        <topology evidence="1">Multi-pass membrane protein</topology>
    </subcellularLocation>
</comment>
<keyword evidence="7 8" id="KW-0472">Membrane</keyword>
<feature type="transmembrane region" description="Helical" evidence="9">
    <location>
        <begin position="385"/>
        <end position="407"/>
    </location>
</feature>
<dbReference type="InterPro" id="IPR023395">
    <property type="entry name" value="MCP_dom_sf"/>
</dbReference>
<dbReference type="Pfam" id="PF00153">
    <property type="entry name" value="Mito_carr"/>
    <property type="match status" value="3"/>
</dbReference>
<evidence type="ECO:0000256" key="4">
    <source>
        <dbReference type="ARBA" id="ARBA00022792"/>
    </source>
</evidence>
<keyword evidence="4" id="KW-0999">Mitochondrion inner membrane</keyword>
<evidence type="ECO:0000256" key="2">
    <source>
        <dbReference type="ARBA" id="ARBA00006375"/>
    </source>
</evidence>
<dbReference type="GO" id="GO:0022857">
    <property type="term" value="F:transmembrane transporter activity"/>
    <property type="evidence" value="ECO:0007669"/>
    <property type="project" value="TreeGrafter"/>
</dbReference>
<feature type="transmembrane region" description="Helical" evidence="9">
    <location>
        <begin position="96"/>
        <end position="116"/>
    </location>
</feature>
<reference evidence="11" key="1">
    <citation type="submission" date="2021-12" db="EMBL/GenBank/DDBJ databases">
        <title>Prjna785345.</title>
        <authorList>
            <person name="Rujirawat T."/>
            <person name="Krajaejun T."/>
        </authorList>
    </citation>
    <scope>NUCLEOTIDE SEQUENCE</scope>
    <source>
        <strain evidence="11">Pi057C3</strain>
    </source>
</reference>
<dbReference type="GO" id="GO:0016747">
    <property type="term" value="F:acyltransferase activity, transferring groups other than amino-acyl groups"/>
    <property type="evidence" value="ECO:0007669"/>
    <property type="project" value="InterPro"/>
</dbReference>
<evidence type="ECO:0000256" key="5">
    <source>
        <dbReference type="ARBA" id="ARBA00022989"/>
    </source>
</evidence>
<dbReference type="Gene3D" id="1.50.40.10">
    <property type="entry name" value="Mitochondrial carrier domain"/>
    <property type="match status" value="2"/>
</dbReference>
<feature type="domain" description="Acyltransferase 3" evidence="10">
    <location>
        <begin position="70"/>
        <end position="373"/>
    </location>
</feature>
<evidence type="ECO:0000256" key="3">
    <source>
        <dbReference type="ARBA" id="ARBA00022692"/>
    </source>
</evidence>
<dbReference type="FunFam" id="1.50.40.10:FF:000149">
    <property type="entry name" value="Mitochondrial Carrier (MC) Family"/>
    <property type="match status" value="1"/>
</dbReference>
<evidence type="ECO:0000256" key="8">
    <source>
        <dbReference type="PROSITE-ProRule" id="PRU00282"/>
    </source>
</evidence>
<keyword evidence="12" id="KW-1185">Reference proteome</keyword>